<protein>
    <submittedName>
        <fullName evidence="1">Uncharacterized protein</fullName>
    </submittedName>
</protein>
<sequence length="244" mass="26732">MRIFSFFLLFILLGLPSLAFSIGTYAVGDKLTVHASSGLILRETAAPTGTKIMTVDYGSLLTVQAEGFKKTPHAVTVFPGYTIKGFWVKVKTTTGKVGFVFDGYLSKYKTPGSLPNGDDPNADDADAHTIQERYLQMHSPRKGARVDLPKGETRYDRYKVAYTNGAEVEVDMGEGGSAYTIRFNKGMTIEEAYLIGKAMWMEDAENIKSTINKGVISLLSGDELWAMEVSVKAGIVHLVMQHAD</sequence>
<name>F4L4S8_HALH1</name>
<dbReference type="EMBL" id="CP002691">
    <property type="protein sequence ID" value="AEE53026.1"/>
    <property type="molecule type" value="Genomic_DNA"/>
</dbReference>
<proteinExistence type="predicted"/>
<organism evidence="1 2">
    <name type="scientific">Haliscomenobacter hydrossis (strain ATCC 27775 / DSM 1100 / LMG 10767 / O)</name>
    <dbReference type="NCBI Taxonomy" id="760192"/>
    <lineage>
        <taxon>Bacteria</taxon>
        <taxon>Pseudomonadati</taxon>
        <taxon>Bacteroidota</taxon>
        <taxon>Saprospiria</taxon>
        <taxon>Saprospirales</taxon>
        <taxon>Haliscomenobacteraceae</taxon>
        <taxon>Haliscomenobacter</taxon>
    </lineage>
</organism>
<reference key="2">
    <citation type="submission" date="2011-04" db="EMBL/GenBank/DDBJ databases">
        <title>Complete sequence of chromosome of Haliscomenobacter hydrossis DSM 1100.</title>
        <authorList>
            <consortium name="US DOE Joint Genome Institute (JGI-PGF)"/>
            <person name="Lucas S."/>
            <person name="Han J."/>
            <person name="Lapidus A."/>
            <person name="Bruce D."/>
            <person name="Goodwin L."/>
            <person name="Pitluck S."/>
            <person name="Peters L."/>
            <person name="Kyrpides N."/>
            <person name="Mavromatis K."/>
            <person name="Ivanova N."/>
            <person name="Ovchinnikova G."/>
            <person name="Pagani I."/>
            <person name="Daligault H."/>
            <person name="Detter J.C."/>
            <person name="Han C."/>
            <person name="Land M."/>
            <person name="Hauser L."/>
            <person name="Markowitz V."/>
            <person name="Cheng J.-F."/>
            <person name="Hugenholtz P."/>
            <person name="Woyke T."/>
            <person name="Wu D."/>
            <person name="Verbarg S."/>
            <person name="Frueling A."/>
            <person name="Brambilla E."/>
            <person name="Klenk H.-P."/>
            <person name="Eisen J.A."/>
        </authorList>
    </citation>
    <scope>NUCLEOTIDE SEQUENCE</scope>
    <source>
        <strain>DSM 1100</strain>
    </source>
</reference>
<dbReference type="RefSeq" id="WP_013767561.1">
    <property type="nucleotide sequence ID" value="NC_015510.1"/>
</dbReference>
<dbReference type="Gene3D" id="2.30.30.40">
    <property type="entry name" value="SH3 Domains"/>
    <property type="match status" value="1"/>
</dbReference>
<dbReference type="OrthoDB" id="944473at2"/>
<gene>
    <name evidence="1" type="ordered locus">Halhy_5200</name>
</gene>
<dbReference type="HOGENOM" id="CLU_1136806_0_0_10"/>
<reference evidence="1 2" key="1">
    <citation type="journal article" date="2011" name="Stand. Genomic Sci.">
        <title>Complete genome sequence of Haliscomenobacter hydrossis type strain (O).</title>
        <authorList>
            <consortium name="US DOE Joint Genome Institute (JGI-PGF)"/>
            <person name="Daligault H."/>
            <person name="Lapidus A."/>
            <person name="Zeytun A."/>
            <person name="Nolan M."/>
            <person name="Lucas S."/>
            <person name="Del Rio T.G."/>
            <person name="Tice H."/>
            <person name="Cheng J.F."/>
            <person name="Tapia R."/>
            <person name="Han C."/>
            <person name="Goodwin L."/>
            <person name="Pitluck S."/>
            <person name="Liolios K."/>
            <person name="Pagani I."/>
            <person name="Ivanova N."/>
            <person name="Huntemann M."/>
            <person name="Mavromatis K."/>
            <person name="Mikhailova N."/>
            <person name="Pati A."/>
            <person name="Chen A."/>
            <person name="Palaniappan K."/>
            <person name="Land M."/>
            <person name="Hauser L."/>
            <person name="Brambilla E.M."/>
            <person name="Rohde M."/>
            <person name="Verbarg S."/>
            <person name="Goker M."/>
            <person name="Bristow J."/>
            <person name="Eisen J.A."/>
            <person name="Markowitz V."/>
            <person name="Hugenholtz P."/>
            <person name="Kyrpides N.C."/>
            <person name="Klenk H.P."/>
            <person name="Woyke T."/>
        </authorList>
    </citation>
    <scope>NUCLEOTIDE SEQUENCE [LARGE SCALE GENOMIC DNA]</scope>
    <source>
        <strain evidence="2">ATCC 27775 / DSM 1100 / LMG 10767 / O</strain>
    </source>
</reference>
<accession>F4L4S8</accession>
<dbReference type="AlphaFoldDB" id="F4L4S8"/>
<evidence type="ECO:0000313" key="1">
    <source>
        <dbReference type="EMBL" id="AEE53026.1"/>
    </source>
</evidence>
<evidence type="ECO:0000313" key="2">
    <source>
        <dbReference type="Proteomes" id="UP000008461"/>
    </source>
</evidence>
<keyword evidence="2" id="KW-1185">Reference proteome</keyword>
<dbReference type="KEGG" id="hhy:Halhy_5200"/>
<dbReference type="Proteomes" id="UP000008461">
    <property type="component" value="Chromosome"/>
</dbReference>